<keyword evidence="2" id="KW-0285">Flavoprotein</keyword>
<evidence type="ECO:0000259" key="5">
    <source>
        <dbReference type="PROSITE" id="PS51387"/>
    </source>
</evidence>
<proteinExistence type="inferred from homology"/>
<dbReference type="PANTHER" id="PTHR42973">
    <property type="entry name" value="BINDING OXIDOREDUCTASE, PUTATIVE (AFU_ORTHOLOGUE AFUA_1G17690)-RELATED"/>
    <property type="match status" value="1"/>
</dbReference>
<evidence type="ECO:0000256" key="2">
    <source>
        <dbReference type="ARBA" id="ARBA00022630"/>
    </source>
</evidence>
<dbReference type="Gene3D" id="3.30.465.10">
    <property type="match status" value="1"/>
</dbReference>
<name>A0A4R0R9Q4_9APHY</name>
<evidence type="ECO:0000256" key="4">
    <source>
        <dbReference type="ARBA" id="ARBA00023002"/>
    </source>
</evidence>
<protein>
    <recommendedName>
        <fullName evidence="5">FAD-binding PCMH-type domain-containing protein</fullName>
    </recommendedName>
</protein>
<dbReference type="STRING" id="92696.A0A4R0R9Q4"/>
<dbReference type="InterPro" id="IPR016166">
    <property type="entry name" value="FAD-bd_PCMH"/>
</dbReference>
<dbReference type="SUPFAM" id="SSF56176">
    <property type="entry name" value="FAD-binding/transporter-associated domain-like"/>
    <property type="match status" value="1"/>
</dbReference>
<keyword evidence="7" id="KW-1185">Reference proteome</keyword>
<dbReference type="OrthoDB" id="2151789at2759"/>
<keyword evidence="4" id="KW-0560">Oxidoreductase</keyword>
<dbReference type="InterPro" id="IPR006094">
    <property type="entry name" value="Oxid_FAD_bind_N"/>
</dbReference>
<dbReference type="InterPro" id="IPR016169">
    <property type="entry name" value="FAD-bd_PCMH_sub2"/>
</dbReference>
<sequence>MKAIFDADANYAVRAGGHSGMKGWNNVDGGVLISFSAMTAVSYDPSRDTITLEPGIVWADAVEGLQSQGVAAVGARFNDVGTGFLLGGGISFLSPSQGYGADNNVELDVVLVNGTLVTATVDNEYADLFKALKGGANRFGIVTRFEVRAVHTGTADDKSWFGGLITYPPSSHGALLSATAHFAHNSTDPNAVLLSSYNNVANSIVGNAYMFYNGTIAQFNRTFAEFLSIPQSTSSLGPMSYIDIDNILASSTDESGHLQLMAGTALEGKAAGEDIDSWLQTYDLWNNYSTTFADQLTFGVLAISPVPQPQILAGRQKGGNAMNPPLKGFANLMFQIALPIADSDLSDEMISAREDYLQRSLQTDIFAPHLRAPTDAGFPINMNEHDVTQDAFETYGELELLKSTYAKYDPTGFNLAHTDGPFGLG</sequence>
<dbReference type="GO" id="GO:0016491">
    <property type="term" value="F:oxidoreductase activity"/>
    <property type="evidence" value="ECO:0007669"/>
    <property type="project" value="UniProtKB-KW"/>
</dbReference>
<evidence type="ECO:0000313" key="7">
    <source>
        <dbReference type="Proteomes" id="UP000292702"/>
    </source>
</evidence>
<dbReference type="Proteomes" id="UP000292702">
    <property type="component" value="Unassembled WGS sequence"/>
</dbReference>
<dbReference type="InterPro" id="IPR050416">
    <property type="entry name" value="FAD-linked_Oxidoreductase"/>
</dbReference>
<evidence type="ECO:0000256" key="3">
    <source>
        <dbReference type="ARBA" id="ARBA00022827"/>
    </source>
</evidence>
<feature type="domain" description="FAD-binding PCMH-type" evidence="5">
    <location>
        <begin position="1"/>
        <end position="152"/>
    </location>
</feature>
<dbReference type="InterPro" id="IPR036318">
    <property type="entry name" value="FAD-bd_PCMH-like_sf"/>
</dbReference>
<keyword evidence="3" id="KW-0274">FAD</keyword>
<reference evidence="6 7" key="1">
    <citation type="submission" date="2018-11" db="EMBL/GenBank/DDBJ databases">
        <title>Genome assembly of Steccherinum ochraceum LE-BIN_3174, the white-rot fungus of the Steccherinaceae family (The Residual Polyporoid clade, Polyporales, Basidiomycota).</title>
        <authorList>
            <person name="Fedorova T.V."/>
            <person name="Glazunova O.A."/>
            <person name="Landesman E.O."/>
            <person name="Moiseenko K.V."/>
            <person name="Psurtseva N.V."/>
            <person name="Savinova O.S."/>
            <person name="Shakhova N.V."/>
            <person name="Tyazhelova T.V."/>
            <person name="Vasina D.V."/>
        </authorList>
    </citation>
    <scope>NUCLEOTIDE SEQUENCE [LARGE SCALE GENOMIC DNA]</scope>
    <source>
        <strain evidence="6 7">LE-BIN_3174</strain>
    </source>
</reference>
<dbReference type="AlphaFoldDB" id="A0A4R0R9Q4"/>
<dbReference type="PANTHER" id="PTHR42973:SF13">
    <property type="entry name" value="FAD-BINDING PCMH-TYPE DOMAIN-CONTAINING PROTEIN"/>
    <property type="match status" value="1"/>
</dbReference>
<dbReference type="Pfam" id="PF01565">
    <property type="entry name" value="FAD_binding_4"/>
    <property type="match status" value="1"/>
</dbReference>
<dbReference type="PROSITE" id="PS51387">
    <property type="entry name" value="FAD_PCMH"/>
    <property type="match status" value="1"/>
</dbReference>
<evidence type="ECO:0000313" key="6">
    <source>
        <dbReference type="EMBL" id="TCD60829.1"/>
    </source>
</evidence>
<organism evidence="6 7">
    <name type="scientific">Steccherinum ochraceum</name>
    <dbReference type="NCBI Taxonomy" id="92696"/>
    <lineage>
        <taxon>Eukaryota</taxon>
        <taxon>Fungi</taxon>
        <taxon>Dikarya</taxon>
        <taxon>Basidiomycota</taxon>
        <taxon>Agaricomycotina</taxon>
        <taxon>Agaricomycetes</taxon>
        <taxon>Polyporales</taxon>
        <taxon>Steccherinaceae</taxon>
        <taxon>Steccherinum</taxon>
    </lineage>
</organism>
<gene>
    <name evidence="6" type="ORF">EIP91_009432</name>
</gene>
<dbReference type="EMBL" id="RWJN01000539">
    <property type="protein sequence ID" value="TCD60829.1"/>
    <property type="molecule type" value="Genomic_DNA"/>
</dbReference>
<comment type="caution">
    <text evidence="6">The sequence shown here is derived from an EMBL/GenBank/DDBJ whole genome shotgun (WGS) entry which is preliminary data.</text>
</comment>
<evidence type="ECO:0000256" key="1">
    <source>
        <dbReference type="ARBA" id="ARBA00005466"/>
    </source>
</evidence>
<dbReference type="GO" id="GO:0071949">
    <property type="term" value="F:FAD binding"/>
    <property type="evidence" value="ECO:0007669"/>
    <property type="project" value="InterPro"/>
</dbReference>
<accession>A0A4R0R9Q4</accession>
<comment type="similarity">
    <text evidence="1">Belongs to the oxygen-dependent FAD-linked oxidoreductase family.</text>
</comment>